<dbReference type="Proteomes" id="UP000179807">
    <property type="component" value="Unassembled WGS sequence"/>
</dbReference>
<dbReference type="InterPro" id="IPR008979">
    <property type="entry name" value="Galactose-bd-like_sf"/>
</dbReference>
<evidence type="ECO:0008006" key="3">
    <source>
        <dbReference type="Google" id="ProtNLM"/>
    </source>
</evidence>
<accession>A0A1J4KGL8</accession>
<dbReference type="GeneID" id="94836085"/>
<reference evidence="1" key="1">
    <citation type="submission" date="2016-10" db="EMBL/GenBank/DDBJ databases">
        <authorList>
            <person name="Benchimol M."/>
            <person name="Almeida L.G."/>
            <person name="Vasconcelos A.T."/>
            <person name="Perreira-Neves A."/>
            <person name="Rosa I.A."/>
            <person name="Tasca T."/>
            <person name="Bogo M.R."/>
            <person name="de Souza W."/>
        </authorList>
    </citation>
    <scope>NUCLEOTIDE SEQUENCE [LARGE SCALE GENOMIC DNA]</scope>
    <source>
        <strain evidence="1">K</strain>
    </source>
</reference>
<dbReference type="Gene3D" id="2.60.120.260">
    <property type="entry name" value="Galactose-binding domain-like"/>
    <property type="match status" value="1"/>
</dbReference>
<dbReference type="VEuPathDB" id="TrichDB:TRFO_20409"/>
<comment type="caution">
    <text evidence="1">The sequence shown here is derived from an EMBL/GenBank/DDBJ whole genome shotgun (WGS) entry which is preliminary data.</text>
</comment>
<keyword evidence="2" id="KW-1185">Reference proteome</keyword>
<name>A0A1J4KGL8_9EUKA</name>
<gene>
    <name evidence="1" type="ORF">TRFO_20409</name>
</gene>
<proteinExistence type="predicted"/>
<evidence type="ECO:0000313" key="1">
    <source>
        <dbReference type="EMBL" id="OHT10363.1"/>
    </source>
</evidence>
<dbReference type="SUPFAM" id="SSF49785">
    <property type="entry name" value="Galactose-binding domain-like"/>
    <property type="match status" value="1"/>
</dbReference>
<dbReference type="AlphaFoldDB" id="A0A1J4KGL8"/>
<dbReference type="EMBL" id="MLAK01000614">
    <property type="protein sequence ID" value="OHT10363.1"/>
    <property type="molecule type" value="Genomic_DNA"/>
</dbReference>
<organism evidence="1 2">
    <name type="scientific">Tritrichomonas foetus</name>
    <dbReference type="NCBI Taxonomy" id="1144522"/>
    <lineage>
        <taxon>Eukaryota</taxon>
        <taxon>Metamonada</taxon>
        <taxon>Parabasalia</taxon>
        <taxon>Tritrichomonadida</taxon>
        <taxon>Tritrichomonadidae</taxon>
        <taxon>Tritrichomonas</taxon>
    </lineage>
</organism>
<evidence type="ECO:0000313" key="2">
    <source>
        <dbReference type="Proteomes" id="UP000179807"/>
    </source>
</evidence>
<sequence length="444" mass="51658">MIEIELDISSIKDINKDILPKDFIFIVGSHEYHCSKFQADLLSPKIASIHQTDVLFDTFEIKGVDDSDFDFNYFLCMMNEGKLYLQNPSKVSFITQVAQILGNQKIIQYFYQYDEITLDNVAMKLLFLDQGLLNNQQTNEIFEFCARNFTEIINNKEILSQCSLETLEMILSKSDLIVLESEMQLIDIISSLAQTRGQQYEILYQYVEFTNLTADEMKAFMNRVDILSIMNKFLWEKLSARLISNNYKIPKKMRGRNSNQVLPFLPSERERDFRGIITYLNSINNGTNCAINGVINVSASTTQRTAVIKNPSYVCSLDNLSRQSMWSPENELGGFIQFDFKDYLVSLTHYVLCTPVEETYDYPRSWSVLGSNDLSTWITLDVRNDESKINHKNAVGLFDCRCIDNNNQDYYRYIRIRIDGECWNRTNRYYFDISGVEFYGSLFL</sequence>
<dbReference type="RefSeq" id="XP_068363499.1">
    <property type="nucleotide sequence ID" value="XM_068501381.1"/>
</dbReference>
<protein>
    <recommendedName>
        <fullName evidence="3">F5/8 type C domain-containing protein</fullName>
    </recommendedName>
</protein>